<dbReference type="AlphaFoldDB" id="A0A061GQB1"/>
<keyword evidence="2" id="KW-1185">Reference proteome</keyword>
<reference evidence="1 2" key="1">
    <citation type="journal article" date="2013" name="Genome Biol.">
        <title>The genome sequence of the most widely cultivated cacao type and its use to identify candidate genes regulating pod color.</title>
        <authorList>
            <person name="Motamayor J.C."/>
            <person name="Mockaitis K."/>
            <person name="Schmutz J."/>
            <person name="Haiminen N."/>
            <person name="Iii D.L."/>
            <person name="Cornejo O."/>
            <person name="Findley S.D."/>
            <person name="Zheng P."/>
            <person name="Utro F."/>
            <person name="Royaert S."/>
            <person name="Saski C."/>
            <person name="Jenkins J."/>
            <person name="Podicheti R."/>
            <person name="Zhao M."/>
            <person name="Scheffler B.E."/>
            <person name="Stack J.C."/>
            <person name="Feltus F.A."/>
            <person name="Mustiga G.M."/>
            <person name="Amores F."/>
            <person name="Phillips W."/>
            <person name="Marelli J.P."/>
            <person name="May G.D."/>
            <person name="Shapiro H."/>
            <person name="Ma J."/>
            <person name="Bustamante C.D."/>
            <person name="Schnell R.J."/>
            <person name="Main D."/>
            <person name="Gilbert D."/>
            <person name="Parida L."/>
            <person name="Kuhn D.N."/>
        </authorList>
    </citation>
    <scope>NUCLEOTIDE SEQUENCE [LARGE SCALE GENOMIC DNA]</scope>
    <source>
        <strain evidence="2">cv. Matina 1-6</strain>
    </source>
</reference>
<dbReference type="InParanoid" id="A0A061GQB1"/>
<protein>
    <submittedName>
        <fullName evidence="1">B1160F02.12 protein, putative</fullName>
    </submittedName>
</protein>
<gene>
    <name evidence="1" type="ORF">TCM_038675</name>
</gene>
<dbReference type="HOGENOM" id="CLU_2163014_0_0_1"/>
<sequence length="111" mass="13090">MFTRGTDGLPKYGSKVYVLNFDDLRRKILKAAYVLAYVIHLGTIKMYHDLRKMYRLLQLLPTLEWKWEHIPMGFAIGLPYTSKGYDFIWLIMNRRTKSAHFLLVKTTYGVA</sequence>
<evidence type="ECO:0000313" key="2">
    <source>
        <dbReference type="Proteomes" id="UP000026915"/>
    </source>
</evidence>
<evidence type="ECO:0000313" key="1">
    <source>
        <dbReference type="EMBL" id="EOY31666.1"/>
    </source>
</evidence>
<proteinExistence type="predicted"/>
<organism evidence="1 2">
    <name type="scientific">Theobroma cacao</name>
    <name type="common">Cacao</name>
    <name type="synonym">Cocoa</name>
    <dbReference type="NCBI Taxonomy" id="3641"/>
    <lineage>
        <taxon>Eukaryota</taxon>
        <taxon>Viridiplantae</taxon>
        <taxon>Streptophyta</taxon>
        <taxon>Embryophyta</taxon>
        <taxon>Tracheophyta</taxon>
        <taxon>Spermatophyta</taxon>
        <taxon>Magnoliopsida</taxon>
        <taxon>eudicotyledons</taxon>
        <taxon>Gunneridae</taxon>
        <taxon>Pentapetalae</taxon>
        <taxon>rosids</taxon>
        <taxon>malvids</taxon>
        <taxon>Malvales</taxon>
        <taxon>Malvaceae</taxon>
        <taxon>Byttnerioideae</taxon>
        <taxon>Theobroma</taxon>
    </lineage>
</organism>
<dbReference type="PANTHER" id="PTHR45835">
    <property type="entry name" value="YALI0A06105P"/>
    <property type="match status" value="1"/>
</dbReference>
<dbReference type="Gramene" id="EOY31666">
    <property type="protein sequence ID" value="EOY31666"/>
    <property type="gene ID" value="TCM_038675"/>
</dbReference>
<dbReference type="PANTHER" id="PTHR45835:SF91">
    <property type="entry name" value="RETROTRANSPOSON, TY3-GYPSY SUBCLASS-LIKE PROTEIN"/>
    <property type="match status" value="1"/>
</dbReference>
<name>A0A061GQB1_THECC</name>
<accession>A0A061GQB1</accession>
<dbReference type="Proteomes" id="UP000026915">
    <property type="component" value="Chromosome 9"/>
</dbReference>
<dbReference type="eggNOG" id="KOG0017">
    <property type="taxonomic scope" value="Eukaryota"/>
</dbReference>
<dbReference type="EMBL" id="CM001887">
    <property type="protein sequence ID" value="EOY31666.1"/>
    <property type="molecule type" value="Genomic_DNA"/>
</dbReference>